<dbReference type="EMBL" id="JAXOVC010000008">
    <property type="protein sequence ID" value="KAK4498496.1"/>
    <property type="molecule type" value="Genomic_DNA"/>
</dbReference>
<sequence length="182" mass="20605">MRPEYQPHDHVSELNLKYSSFKFKRQETIPKRQPVQPQDSARLVEEVSREVEKFGDSVETVVDCKPKEQTYEREWAPTKGTCLSQTMLKAVKDGEGSCAMDKGEASIRLHRPDRKLPPSRETSLWEQESIHASDIYRRTLSPATSKAPGSQNGRSRRQDNVEVGSTAEVQRVDMKGESSGEA</sequence>
<organism evidence="2 3">
    <name type="scientific">Zasmidium cellare</name>
    <name type="common">Wine cellar mold</name>
    <name type="synonym">Racodium cellare</name>
    <dbReference type="NCBI Taxonomy" id="395010"/>
    <lineage>
        <taxon>Eukaryota</taxon>
        <taxon>Fungi</taxon>
        <taxon>Dikarya</taxon>
        <taxon>Ascomycota</taxon>
        <taxon>Pezizomycotina</taxon>
        <taxon>Dothideomycetes</taxon>
        <taxon>Dothideomycetidae</taxon>
        <taxon>Mycosphaerellales</taxon>
        <taxon>Mycosphaerellaceae</taxon>
        <taxon>Zasmidium</taxon>
    </lineage>
</organism>
<evidence type="ECO:0000313" key="3">
    <source>
        <dbReference type="Proteomes" id="UP001305779"/>
    </source>
</evidence>
<name>A0ABR0EAL5_ZASCE</name>
<dbReference type="Proteomes" id="UP001305779">
    <property type="component" value="Unassembled WGS sequence"/>
</dbReference>
<comment type="caution">
    <text evidence="2">The sequence shown here is derived from an EMBL/GenBank/DDBJ whole genome shotgun (WGS) entry which is preliminary data.</text>
</comment>
<feature type="compositionally biased region" description="Basic and acidic residues" evidence="1">
    <location>
        <begin position="128"/>
        <end position="137"/>
    </location>
</feature>
<evidence type="ECO:0000313" key="2">
    <source>
        <dbReference type="EMBL" id="KAK4498496.1"/>
    </source>
</evidence>
<reference evidence="2 3" key="1">
    <citation type="journal article" date="2023" name="G3 (Bethesda)">
        <title>A chromosome-level genome assembly of Zasmidium syzygii isolated from banana leaves.</title>
        <authorList>
            <person name="van Westerhoven A.C."/>
            <person name="Mehrabi R."/>
            <person name="Talebi R."/>
            <person name="Steentjes M.B.F."/>
            <person name="Corcolon B."/>
            <person name="Chong P.A."/>
            <person name="Kema G.H.J."/>
            <person name="Seidl M.F."/>
        </authorList>
    </citation>
    <scope>NUCLEOTIDE SEQUENCE [LARGE SCALE GENOMIC DNA]</scope>
    <source>
        <strain evidence="2 3">P124</strain>
    </source>
</reference>
<proteinExistence type="predicted"/>
<feature type="compositionally biased region" description="Basic and acidic residues" evidence="1">
    <location>
        <begin position="96"/>
        <end position="107"/>
    </location>
</feature>
<keyword evidence="3" id="KW-1185">Reference proteome</keyword>
<protein>
    <submittedName>
        <fullName evidence="2">Uncharacterized protein</fullName>
    </submittedName>
</protein>
<accession>A0ABR0EAL5</accession>
<feature type="compositionally biased region" description="Basic and acidic residues" evidence="1">
    <location>
        <begin position="170"/>
        <end position="182"/>
    </location>
</feature>
<gene>
    <name evidence="2" type="ORF">PRZ48_011154</name>
</gene>
<feature type="compositionally biased region" description="Polar residues" evidence="1">
    <location>
        <begin position="141"/>
        <end position="153"/>
    </location>
</feature>
<evidence type="ECO:0000256" key="1">
    <source>
        <dbReference type="SAM" id="MobiDB-lite"/>
    </source>
</evidence>
<feature type="region of interest" description="Disordered" evidence="1">
    <location>
        <begin position="96"/>
        <end position="182"/>
    </location>
</feature>